<dbReference type="InterPro" id="IPR036928">
    <property type="entry name" value="AS_sf"/>
</dbReference>
<dbReference type="SUPFAM" id="SSF75304">
    <property type="entry name" value="Amidase signature (AS) enzymes"/>
    <property type="match status" value="1"/>
</dbReference>
<name>A0ABW5V104_9MICO</name>
<dbReference type="InterPro" id="IPR000120">
    <property type="entry name" value="Amidase"/>
</dbReference>
<protein>
    <submittedName>
        <fullName evidence="3">Amidase</fullName>
    </submittedName>
</protein>
<dbReference type="PANTHER" id="PTHR11895:SF7">
    <property type="entry name" value="GLUTAMYL-TRNA(GLN) AMIDOTRANSFERASE SUBUNIT A, MITOCHONDRIAL"/>
    <property type="match status" value="1"/>
</dbReference>
<evidence type="ECO:0000256" key="1">
    <source>
        <dbReference type="ARBA" id="ARBA00009199"/>
    </source>
</evidence>
<evidence type="ECO:0000259" key="2">
    <source>
        <dbReference type="Pfam" id="PF01425"/>
    </source>
</evidence>
<comment type="similarity">
    <text evidence="1">Belongs to the amidase family.</text>
</comment>
<dbReference type="PROSITE" id="PS00571">
    <property type="entry name" value="AMIDASES"/>
    <property type="match status" value="1"/>
</dbReference>
<feature type="domain" description="Amidase" evidence="2">
    <location>
        <begin position="25"/>
        <end position="455"/>
    </location>
</feature>
<evidence type="ECO:0000313" key="4">
    <source>
        <dbReference type="Proteomes" id="UP001597492"/>
    </source>
</evidence>
<reference evidence="4" key="1">
    <citation type="journal article" date="2019" name="Int. J. Syst. Evol. Microbiol.">
        <title>The Global Catalogue of Microorganisms (GCM) 10K type strain sequencing project: providing services to taxonomists for standard genome sequencing and annotation.</title>
        <authorList>
            <consortium name="The Broad Institute Genomics Platform"/>
            <consortium name="The Broad Institute Genome Sequencing Center for Infectious Disease"/>
            <person name="Wu L."/>
            <person name="Ma J."/>
        </authorList>
    </citation>
    <scope>NUCLEOTIDE SEQUENCE [LARGE SCALE GENOMIC DNA]</scope>
    <source>
        <strain evidence="4">TISTR 1514</strain>
    </source>
</reference>
<dbReference type="InterPro" id="IPR020556">
    <property type="entry name" value="Amidase_CS"/>
</dbReference>
<gene>
    <name evidence="3" type="ORF">ACFSW7_08920</name>
</gene>
<dbReference type="RefSeq" id="WP_019617759.1">
    <property type="nucleotide sequence ID" value="NZ_JBHUNE010000006.1"/>
</dbReference>
<comment type="caution">
    <text evidence="3">The sequence shown here is derived from an EMBL/GenBank/DDBJ whole genome shotgun (WGS) entry which is preliminary data.</text>
</comment>
<evidence type="ECO:0000313" key="3">
    <source>
        <dbReference type="EMBL" id="MFD2758499.1"/>
    </source>
</evidence>
<dbReference type="Gene3D" id="3.90.1300.10">
    <property type="entry name" value="Amidase signature (AS) domain"/>
    <property type="match status" value="1"/>
</dbReference>
<dbReference type="InterPro" id="IPR023631">
    <property type="entry name" value="Amidase_dom"/>
</dbReference>
<dbReference type="Proteomes" id="UP001597492">
    <property type="component" value="Unassembled WGS sequence"/>
</dbReference>
<dbReference type="Pfam" id="PF01425">
    <property type="entry name" value="Amidase"/>
    <property type="match status" value="1"/>
</dbReference>
<organism evidence="3 4">
    <name type="scientific">Gulosibacter faecalis</name>
    <dbReference type="NCBI Taxonomy" id="272240"/>
    <lineage>
        <taxon>Bacteria</taxon>
        <taxon>Bacillati</taxon>
        <taxon>Actinomycetota</taxon>
        <taxon>Actinomycetes</taxon>
        <taxon>Micrococcales</taxon>
        <taxon>Microbacteriaceae</taxon>
        <taxon>Gulosibacter</taxon>
    </lineage>
</organism>
<accession>A0ABW5V104</accession>
<dbReference type="PANTHER" id="PTHR11895">
    <property type="entry name" value="TRANSAMIDASE"/>
    <property type="match status" value="1"/>
</dbReference>
<keyword evidence="4" id="KW-1185">Reference proteome</keyword>
<proteinExistence type="inferred from homology"/>
<dbReference type="EMBL" id="JBHUNE010000006">
    <property type="protein sequence ID" value="MFD2758499.1"/>
    <property type="molecule type" value="Genomic_DNA"/>
</dbReference>
<sequence length="484" mass="51448">MSELHDLTATEQVELLRQGATTSVELTEHYLARIERANPTLRAFTTVDAEGARARASAADAAGRPGVLRGLPIGDKDLTNRAGVATTYGSLAMAGYVPDLSDPLVTTLDGNGAVSLGKTNTPEFGFPSYCENRLPGGVARNPWDLERGPGGSSGGAAVAVAAGLLPVAPGSDGGGSIRIPAAATGLVGLKPSRGRVPDGSGLGSLAGLPVAGPLARTVQDAALLLDAMIARDAQGHVLNRFSTRAPEPPRSYHEALDATYGIRPLRIAWNMWTPWSPTYEIDFDDAAVAALDATLDVARRLGHEVVEFTPGAEPDYFEAFRAVWRGGAASLPLTEQQLELVEPLTSWLVRSGRELPVAELARGLGALAGFEQRIVAQYAEFDAVLTPAMALTPRPLGWFDAEDGERNFMQQCQYTPFTSYVNVAGLPAMSLPVTAEPLPMGVHVIGRPGDELTLLRLARDLEREFEWNRRAPAWALGDSATSRR</sequence>